<proteinExistence type="predicted"/>
<dbReference type="SUPFAM" id="SSF51004">
    <property type="entry name" value="C-terminal (heme d1) domain of cytochrome cd1-nitrite reductase"/>
    <property type="match status" value="1"/>
</dbReference>
<dbReference type="AlphaFoldDB" id="A0A0P9EEA2"/>
<dbReference type="EMBL" id="FMUN01000006">
    <property type="protein sequence ID" value="SCY46626.1"/>
    <property type="molecule type" value="Genomic_DNA"/>
</dbReference>
<dbReference type="Proteomes" id="UP000183104">
    <property type="component" value="Unassembled WGS sequence"/>
</dbReference>
<dbReference type="PROSITE" id="PS51318">
    <property type="entry name" value="TAT"/>
    <property type="match status" value="1"/>
</dbReference>
<reference evidence="2" key="1">
    <citation type="submission" date="2016-10" db="EMBL/GenBank/DDBJ databases">
        <authorList>
            <person name="Varghese N."/>
        </authorList>
    </citation>
    <scope>NUCLEOTIDE SEQUENCE [LARGE SCALE GENOMIC DNA]</scope>
    <source>
        <strain evidence="2">HL 19</strain>
    </source>
</reference>
<sequence>MTMKRRDFFRSAGAAGLVGSAGLLSAGGGRAASMKAEESRDVGNFDMSTLDGNICALPGKYSGLVQVVDPAVGETLAWLPMMLTGMDAPIPHHICSMPSEKPREGFDFFLTNQRPGAPYVNENSPEWRNRGDMRMWKLRYHGKDDQNRIEVVTDISDKLGMGLGVHTSIGVGKNKGLVSFADGQKDIALVTTTDDDTEVVAAFKFDYDPTGKTLNVSRIFPDSNTGKFDYQGMKGAKITHEALMGEELMPADPTSCFVDAITWHPEEHLASVLIRRQGLCCILDTKNWEPIALLATPKGAPNNFPLIRQTGYTWQFNVPSALSPMHEAGFSTSGKYFLACNNVLQNNVAVYDSTNPDPRKWKKIAYIEGFGRTHLPFHMANHADERAFFFTAWARRPNRGKVVRVPNDGKWKIDYELDIGPDPHTVEPTHDDKYMTTVYSGHQGGQSGLVVFEADTGKIVLRQPSPNGHHDHVNIPHDWEEAKLARSLSV</sequence>
<dbReference type="InterPro" id="IPR011048">
    <property type="entry name" value="Haem_d1_sf"/>
</dbReference>
<dbReference type="OrthoDB" id="8553247at2"/>
<name>A0A0P9EEA2_9GAMM</name>
<organism evidence="1 2">
    <name type="scientific">Thiohalorhabdus denitrificans</name>
    <dbReference type="NCBI Taxonomy" id="381306"/>
    <lineage>
        <taxon>Bacteria</taxon>
        <taxon>Pseudomonadati</taxon>
        <taxon>Pseudomonadota</taxon>
        <taxon>Gammaproteobacteria</taxon>
        <taxon>Thiohalorhabdales</taxon>
        <taxon>Thiohalorhabdaceae</taxon>
        <taxon>Thiohalorhabdus</taxon>
    </lineage>
</organism>
<evidence type="ECO:0000313" key="2">
    <source>
        <dbReference type="Proteomes" id="UP000183104"/>
    </source>
</evidence>
<accession>A0A0P9EEA2</accession>
<dbReference type="STRING" id="381306.AN478_05960"/>
<dbReference type="InterPro" id="IPR006311">
    <property type="entry name" value="TAT_signal"/>
</dbReference>
<keyword evidence="2" id="KW-1185">Reference proteome</keyword>
<gene>
    <name evidence="1" type="ORF">SAMN05661077_2185</name>
</gene>
<protein>
    <submittedName>
        <fullName evidence="1">Uncharacterized protein</fullName>
    </submittedName>
</protein>
<dbReference type="RefSeq" id="WP_054965695.1">
    <property type="nucleotide sequence ID" value="NZ_FMUN01000006.1"/>
</dbReference>
<evidence type="ECO:0000313" key="1">
    <source>
        <dbReference type="EMBL" id="SCY46626.1"/>
    </source>
</evidence>